<dbReference type="EMBL" id="DWWM01000001">
    <property type="protein sequence ID" value="HJC35519.1"/>
    <property type="molecule type" value="Genomic_DNA"/>
</dbReference>
<accession>A0A9D2SV52</accession>
<sequence>MRSRLGSDCWSIILPFTLFLNRAREHDLELHHLRQSGQEIRFLTPVFQRRRVRSAFPEARLITTNGAIGFLLRNFSRPSRVICLIVSAALWNTLALFVFDVEVRGDSDASAALITETLHQRFGPIPLFDIDEQELETSLEDELGHALKWMEIEKEGSRLIIRFTSARHAQSETLREDDLIAQRDGVIAGFDVQHGYKRVALNQTVKKGDVLVSSLMEDSRGNAEHLYVKGRVFAYTWEEVQLETAQTAVPRPLQFFSLLLQARAKITDSFLKDDRIIAENILQFSEKAGTIKLVVHYTLYRDISSPV</sequence>
<evidence type="ECO:0000313" key="1">
    <source>
        <dbReference type="EMBL" id="HJC35519.1"/>
    </source>
</evidence>
<protein>
    <submittedName>
        <fullName evidence="1">Sporulation protein YqfD</fullName>
    </submittedName>
</protein>
<evidence type="ECO:0000313" key="2">
    <source>
        <dbReference type="Proteomes" id="UP000823896"/>
    </source>
</evidence>
<name>A0A9D2SV52_9FIRM</name>
<dbReference type="AlphaFoldDB" id="A0A9D2SV52"/>
<organism evidence="1 2">
    <name type="scientific">Candidatus Merdibacter merdavium</name>
    <dbReference type="NCBI Taxonomy" id="2838692"/>
    <lineage>
        <taxon>Bacteria</taxon>
        <taxon>Bacillati</taxon>
        <taxon>Bacillota</taxon>
        <taxon>Erysipelotrichia</taxon>
        <taxon>Erysipelotrichales</taxon>
        <taxon>Erysipelotrichaceae</taxon>
        <taxon>Merdibacter</taxon>
    </lineage>
</organism>
<reference evidence="1" key="1">
    <citation type="journal article" date="2021" name="PeerJ">
        <title>Extensive microbial diversity within the chicken gut microbiome revealed by metagenomics and culture.</title>
        <authorList>
            <person name="Gilroy R."/>
            <person name="Ravi A."/>
            <person name="Getino M."/>
            <person name="Pursley I."/>
            <person name="Horton D.L."/>
            <person name="Alikhan N.F."/>
            <person name="Baker D."/>
            <person name="Gharbi K."/>
            <person name="Hall N."/>
            <person name="Watson M."/>
            <person name="Adriaenssens E.M."/>
            <person name="Foster-Nyarko E."/>
            <person name="Jarju S."/>
            <person name="Secka A."/>
            <person name="Antonio M."/>
            <person name="Oren A."/>
            <person name="Chaudhuri R.R."/>
            <person name="La Ragione R."/>
            <person name="Hildebrand F."/>
            <person name="Pallen M.J."/>
        </authorList>
    </citation>
    <scope>NUCLEOTIDE SEQUENCE</scope>
    <source>
        <strain evidence="1">CHK187-11901</strain>
    </source>
</reference>
<proteinExistence type="predicted"/>
<gene>
    <name evidence="1" type="ORF">H9702_00100</name>
</gene>
<dbReference type="Proteomes" id="UP000823896">
    <property type="component" value="Unassembled WGS sequence"/>
</dbReference>
<dbReference type="Pfam" id="PF06898">
    <property type="entry name" value="YqfD"/>
    <property type="match status" value="1"/>
</dbReference>
<reference evidence="1" key="2">
    <citation type="submission" date="2021-04" db="EMBL/GenBank/DDBJ databases">
        <authorList>
            <person name="Gilroy R."/>
        </authorList>
    </citation>
    <scope>NUCLEOTIDE SEQUENCE</scope>
    <source>
        <strain evidence="1">CHK187-11901</strain>
    </source>
</reference>
<comment type="caution">
    <text evidence="1">The sequence shown here is derived from an EMBL/GenBank/DDBJ whole genome shotgun (WGS) entry which is preliminary data.</text>
</comment>
<dbReference type="InterPro" id="IPR010690">
    <property type="entry name" value="YqfD"/>
</dbReference>